<evidence type="ECO:0000313" key="2">
    <source>
        <dbReference type="EMBL" id="KAL3400669.1"/>
    </source>
</evidence>
<reference evidence="2 3" key="1">
    <citation type="journal article" date="2024" name="bioRxiv">
        <title>A reference genome for Trichogramma kaykai: A tiny desert-dwelling parasitoid wasp with competing sex-ratio distorters.</title>
        <authorList>
            <person name="Culotta J."/>
            <person name="Lindsey A.R."/>
        </authorList>
    </citation>
    <scope>NUCLEOTIDE SEQUENCE [LARGE SCALE GENOMIC DNA]</scope>
    <source>
        <strain evidence="2 3">KSX58</strain>
    </source>
</reference>
<name>A0ABD2X688_9HYME</name>
<feature type="region of interest" description="Disordered" evidence="1">
    <location>
        <begin position="1"/>
        <end position="96"/>
    </location>
</feature>
<gene>
    <name evidence="2" type="ORF">TKK_005828</name>
</gene>
<keyword evidence="3" id="KW-1185">Reference proteome</keyword>
<dbReference type="AlphaFoldDB" id="A0ABD2X688"/>
<comment type="caution">
    <text evidence="2">The sequence shown here is derived from an EMBL/GenBank/DDBJ whole genome shotgun (WGS) entry which is preliminary data.</text>
</comment>
<accession>A0ABD2X688</accession>
<feature type="compositionally biased region" description="Basic and acidic residues" evidence="1">
    <location>
        <begin position="43"/>
        <end position="55"/>
    </location>
</feature>
<evidence type="ECO:0000256" key="1">
    <source>
        <dbReference type="SAM" id="MobiDB-lite"/>
    </source>
</evidence>
<evidence type="ECO:0000313" key="3">
    <source>
        <dbReference type="Proteomes" id="UP001627154"/>
    </source>
</evidence>
<protein>
    <submittedName>
        <fullName evidence="2">Uncharacterized protein</fullName>
    </submittedName>
</protein>
<dbReference type="Proteomes" id="UP001627154">
    <property type="component" value="Unassembled WGS sequence"/>
</dbReference>
<organism evidence="2 3">
    <name type="scientific">Trichogramma kaykai</name>
    <dbReference type="NCBI Taxonomy" id="54128"/>
    <lineage>
        <taxon>Eukaryota</taxon>
        <taxon>Metazoa</taxon>
        <taxon>Ecdysozoa</taxon>
        <taxon>Arthropoda</taxon>
        <taxon>Hexapoda</taxon>
        <taxon>Insecta</taxon>
        <taxon>Pterygota</taxon>
        <taxon>Neoptera</taxon>
        <taxon>Endopterygota</taxon>
        <taxon>Hymenoptera</taxon>
        <taxon>Apocrita</taxon>
        <taxon>Proctotrupomorpha</taxon>
        <taxon>Chalcidoidea</taxon>
        <taxon>Trichogrammatidae</taxon>
        <taxon>Trichogramma</taxon>
    </lineage>
</organism>
<sequence>MSRKSRCLSTSSWLVDPDKDVKPSVVTPTNEVPNEPLSPRPVEPSRDTPARDIRARRTRGPSSRNESAIDLSPCVAPARDSPPRDPPARSRPAYNTSARDAQICSYRSIAEIEKIMPYFGGKNMPVTQFVHDCRAAKRFLRPTDYDFFIALLKARVKDSASNHLQHKIYSTRNRRIGRGLRS</sequence>
<proteinExistence type="predicted"/>
<dbReference type="EMBL" id="JBJJXI010000050">
    <property type="protein sequence ID" value="KAL3400669.1"/>
    <property type="molecule type" value="Genomic_DNA"/>
</dbReference>